<feature type="domain" description="EF-hand" evidence="10">
    <location>
        <begin position="15"/>
        <end position="50"/>
    </location>
</feature>
<organism evidence="12 13">
    <name type="scientific">Brassica rapa subsp. trilocularis</name>
    <dbReference type="NCBI Taxonomy" id="1813537"/>
    <lineage>
        <taxon>Eukaryota</taxon>
        <taxon>Viridiplantae</taxon>
        <taxon>Streptophyta</taxon>
        <taxon>Embryophyta</taxon>
        <taxon>Tracheophyta</taxon>
        <taxon>Spermatophyta</taxon>
        <taxon>Magnoliopsida</taxon>
        <taxon>eudicotyledons</taxon>
        <taxon>Gunneridae</taxon>
        <taxon>Pentapetalae</taxon>
        <taxon>rosids</taxon>
        <taxon>malvids</taxon>
        <taxon>Brassicales</taxon>
        <taxon>Brassicaceae</taxon>
        <taxon>Brassiceae</taxon>
        <taxon>Brassica</taxon>
    </lineage>
</organism>
<dbReference type="SMART" id="SM00054">
    <property type="entry name" value="EFh"/>
    <property type="match status" value="2"/>
</dbReference>
<evidence type="ECO:0000256" key="2">
    <source>
        <dbReference type="ARBA" id="ARBA00004481"/>
    </source>
</evidence>
<dbReference type="Proteomes" id="UP000823674">
    <property type="component" value="Chromosome A09"/>
</dbReference>
<dbReference type="InterPro" id="IPR002048">
    <property type="entry name" value="EF_hand_dom"/>
</dbReference>
<comment type="subcellular location">
    <subcellularLocation>
        <location evidence="1">Cell membrane</location>
        <topology evidence="1">Peripheral membrane protein</topology>
        <orientation evidence="1">Cytoplasmic side</orientation>
    </subcellularLocation>
    <subcellularLocation>
        <location evidence="2">Endosome membrane</location>
        <topology evidence="2">Peripheral membrane protein</topology>
    </subcellularLocation>
</comment>
<keyword evidence="6" id="KW-0967">Endosome</keyword>
<dbReference type="Pfam" id="PF00350">
    <property type="entry name" value="Dynamin_N"/>
    <property type="match status" value="1"/>
</dbReference>
<feature type="domain" description="Dynamin-type G" evidence="11">
    <location>
        <begin position="195"/>
        <end position="430"/>
    </location>
</feature>
<dbReference type="PROSITE" id="PS50222">
    <property type="entry name" value="EF_HAND_2"/>
    <property type="match status" value="2"/>
</dbReference>
<dbReference type="Gene3D" id="3.40.50.300">
    <property type="entry name" value="P-loop containing nucleotide triphosphate hydrolases"/>
    <property type="match status" value="1"/>
</dbReference>
<proteinExistence type="predicted"/>
<keyword evidence="4" id="KW-0479">Metal-binding</keyword>
<comment type="caution">
    <text evidence="12">The sequence shown here is derived from an EMBL/GenBank/DDBJ whole genome shotgun (WGS) entry which is preliminary data.</text>
</comment>
<evidence type="ECO:0000259" key="10">
    <source>
        <dbReference type="PROSITE" id="PS50222"/>
    </source>
</evidence>
<evidence type="ECO:0000256" key="6">
    <source>
        <dbReference type="ARBA" id="ARBA00022753"/>
    </source>
</evidence>
<dbReference type="InterPro" id="IPR045063">
    <property type="entry name" value="Dynamin_N"/>
</dbReference>
<dbReference type="CDD" id="cd00052">
    <property type="entry name" value="EH"/>
    <property type="match status" value="1"/>
</dbReference>
<dbReference type="InterPro" id="IPR040990">
    <property type="entry name" value="DUF5600"/>
</dbReference>
<dbReference type="CDD" id="cd09913">
    <property type="entry name" value="EHD"/>
    <property type="match status" value="1"/>
</dbReference>
<feature type="domain" description="EF-hand" evidence="10">
    <location>
        <begin position="52"/>
        <end position="84"/>
    </location>
</feature>
<evidence type="ECO:0000313" key="12">
    <source>
        <dbReference type="EMBL" id="KAG5383895.1"/>
    </source>
</evidence>
<dbReference type="InterPro" id="IPR027417">
    <property type="entry name" value="P-loop_NTPase"/>
</dbReference>
<evidence type="ECO:0000313" key="13">
    <source>
        <dbReference type="Proteomes" id="UP000823674"/>
    </source>
</evidence>
<dbReference type="InterPro" id="IPR011992">
    <property type="entry name" value="EF-hand-dom_pair"/>
</dbReference>
<dbReference type="Gene3D" id="1.10.238.10">
    <property type="entry name" value="EF-hand"/>
    <property type="match status" value="1"/>
</dbReference>
<accession>A0ABQ7LBD2</accession>
<evidence type="ECO:0000256" key="4">
    <source>
        <dbReference type="ARBA" id="ARBA00022723"/>
    </source>
</evidence>
<dbReference type="InterPro" id="IPR030381">
    <property type="entry name" value="G_DYNAMIN_dom"/>
</dbReference>
<protein>
    <submittedName>
        <fullName evidence="12">Uncharacterized protein</fullName>
    </submittedName>
</protein>
<dbReference type="PANTHER" id="PTHR11216:SF138">
    <property type="entry name" value="EH DOMAIN-CONTAINING PROTEIN 2"/>
    <property type="match status" value="1"/>
</dbReference>
<keyword evidence="8" id="KW-0472">Membrane</keyword>
<dbReference type="SUPFAM" id="SSF47473">
    <property type="entry name" value="EF-hand"/>
    <property type="match status" value="1"/>
</dbReference>
<evidence type="ECO:0000256" key="7">
    <source>
        <dbReference type="ARBA" id="ARBA00022837"/>
    </source>
</evidence>
<sequence length="546" mass="61507">METSSAISIGTCLKEHQKIYKEWFNIADLDGDGRVSGNDATKFFAMSKLSRQELKQVWAVADSKRQGFLGLTEFITAMKLVTLAQEGHEITSDLLKGSVDLMSVELPVLEGLENVVSKQKASKAYADDEDNVVTQPQVVKEKAPWFKSKAIIKPQVNVVTIVDGLKRLYAEKLKPLEVTYRFNDFASPVLTNSDFDAKPMVMLLGQYSTGKTTFIKHLLGCEYPGAHIGPEPTTDRFVVAMSGPDERTIPGNTMAVQADMPFNGLTSFGGAFLSKFECSQMPHPLLDQITLVDTPGVLSGEKQRMQRSYDFTGVISWFASKCDMILLLFDPHKLDISDEFKRVITSLRGNEDKIRVVLNKADQVDTQQLMRVYGALMWSLGKVLNTPEVVRVYIGSFNDKPINEAVVGPIGEELFEKEQNDLITDLMTIPKKACDRKINEFVKRARAAKINAYIMSHLKKEMPAMMGKSKAQQRLMDNLQQEFEKVQQEYHLPAGDFPSVEHFREVLGGYNIDKFEKLKPKMIQAVDDMLGYDIPDLLKKFRNPYE</sequence>
<feature type="domain" description="EH" evidence="9">
    <location>
        <begin position="16"/>
        <end position="94"/>
    </location>
</feature>
<gene>
    <name evidence="12" type="primary">A09p031380.1_BraROA</name>
    <name evidence="12" type="ORF">IGI04_035365</name>
</gene>
<dbReference type="InterPro" id="IPR031692">
    <property type="entry name" value="EHD_N"/>
</dbReference>
<evidence type="ECO:0000256" key="1">
    <source>
        <dbReference type="ARBA" id="ARBA00004413"/>
    </source>
</evidence>
<evidence type="ECO:0000259" key="9">
    <source>
        <dbReference type="PROSITE" id="PS50031"/>
    </source>
</evidence>
<name>A0ABQ7LBD2_BRACM</name>
<dbReference type="Pfam" id="PF12763">
    <property type="entry name" value="EH"/>
    <property type="match status" value="1"/>
</dbReference>
<evidence type="ECO:0000259" key="11">
    <source>
        <dbReference type="PROSITE" id="PS51718"/>
    </source>
</evidence>
<dbReference type="PROSITE" id="PS50031">
    <property type="entry name" value="EH"/>
    <property type="match status" value="1"/>
</dbReference>
<keyword evidence="7" id="KW-0106">Calcium</keyword>
<reference evidence="12 13" key="1">
    <citation type="submission" date="2021-03" db="EMBL/GenBank/DDBJ databases">
        <authorList>
            <person name="King G.J."/>
            <person name="Bancroft I."/>
            <person name="Baten A."/>
            <person name="Bloomfield J."/>
            <person name="Borpatragohain P."/>
            <person name="He Z."/>
            <person name="Irish N."/>
            <person name="Irwin J."/>
            <person name="Liu K."/>
            <person name="Mauleon R.P."/>
            <person name="Moore J."/>
            <person name="Morris R."/>
            <person name="Ostergaard L."/>
            <person name="Wang B."/>
            <person name="Wells R."/>
        </authorList>
    </citation>
    <scope>NUCLEOTIDE SEQUENCE [LARGE SCALE GENOMIC DNA]</scope>
    <source>
        <strain evidence="12">R-o-18</strain>
        <tissue evidence="12">Leaf</tissue>
    </source>
</reference>
<dbReference type="Gene3D" id="1.10.268.20">
    <property type="match status" value="1"/>
</dbReference>
<dbReference type="PANTHER" id="PTHR11216">
    <property type="entry name" value="EH DOMAIN"/>
    <property type="match status" value="1"/>
</dbReference>
<dbReference type="Pfam" id="PF16880">
    <property type="entry name" value="EHD_N"/>
    <property type="match status" value="1"/>
</dbReference>
<dbReference type="SUPFAM" id="SSF52540">
    <property type="entry name" value="P-loop containing nucleoside triphosphate hydrolases"/>
    <property type="match status" value="1"/>
</dbReference>
<dbReference type="Pfam" id="PF18150">
    <property type="entry name" value="DUF5600"/>
    <property type="match status" value="1"/>
</dbReference>
<dbReference type="PROSITE" id="PS51718">
    <property type="entry name" value="G_DYNAMIN_2"/>
    <property type="match status" value="1"/>
</dbReference>
<keyword evidence="3" id="KW-1003">Cell membrane</keyword>
<keyword evidence="5" id="KW-0547">Nucleotide-binding</keyword>
<evidence type="ECO:0000256" key="5">
    <source>
        <dbReference type="ARBA" id="ARBA00022741"/>
    </source>
</evidence>
<evidence type="ECO:0000256" key="8">
    <source>
        <dbReference type="ARBA" id="ARBA00023136"/>
    </source>
</evidence>
<dbReference type="SMART" id="SM00027">
    <property type="entry name" value="EH"/>
    <property type="match status" value="1"/>
</dbReference>
<keyword evidence="13" id="KW-1185">Reference proteome</keyword>
<evidence type="ECO:0000256" key="3">
    <source>
        <dbReference type="ARBA" id="ARBA00022475"/>
    </source>
</evidence>
<dbReference type="EMBL" id="JADBGQ010000008">
    <property type="protein sequence ID" value="KAG5383895.1"/>
    <property type="molecule type" value="Genomic_DNA"/>
</dbReference>
<dbReference type="InterPro" id="IPR000261">
    <property type="entry name" value="EH_dom"/>
</dbReference>